<proteinExistence type="predicted"/>
<keyword evidence="2" id="KW-1185">Reference proteome</keyword>
<dbReference type="GeneID" id="5412269"/>
<accession>A7I8T4</accession>
<protein>
    <recommendedName>
        <fullName evidence="3">YkgJ family cysteine cluster protein</fullName>
    </recommendedName>
</protein>
<dbReference type="Pfam" id="PF03692">
    <property type="entry name" value="CxxCxxCC"/>
    <property type="match status" value="1"/>
</dbReference>
<dbReference type="RefSeq" id="WP_012107191.1">
    <property type="nucleotide sequence ID" value="NC_009712.1"/>
</dbReference>
<dbReference type="eggNOG" id="arCOG05293">
    <property type="taxonomic scope" value="Archaea"/>
</dbReference>
<gene>
    <name evidence="1" type="ordered locus">Mboo_1628</name>
</gene>
<name>A7I8T4_METB6</name>
<dbReference type="AlphaFoldDB" id="A7I8T4"/>
<evidence type="ECO:0000313" key="1">
    <source>
        <dbReference type="EMBL" id="ABS56145.1"/>
    </source>
</evidence>
<dbReference type="EMBL" id="CP000780">
    <property type="protein sequence ID" value="ABS56145.1"/>
    <property type="molecule type" value="Genomic_DNA"/>
</dbReference>
<dbReference type="OrthoDB" id="36424at2157"/>
<sequence length="160" mass="18725">MVFDCQQCGECCSHLGLVHSITEDRGNYTFVVFNRYTNESNVVVVDPDKQALYDDRAIFDKLPEACPFFRHQPGSEKAFCTVHLTRPDICRDYGCWRMLILSRTGRRAGRIMFSRYLCSEDPFVTRIFTECIDPVHEPDDNRWDDLVIRVLTERGYTVRK</sequence>
<evidence type="ECO:0000313" key="2">
    <source>
        <dbReference type="Proteomes" id="UP000002408"/>
    </source>
</evidence>
<dbReference type="InterPro" id="IPR005358">
    <property type="entry name" value="Puta_zinc/iron-chelating_dom"/>
</dbReference>
<dbReference type="KEGG" id="mbn:Mboo_1628"/>
<dbReference type="Proteomes" id="UP000002408">
    <property type="component" value="Chromosome"/>
</dbReference>
<organism evidence="1 2">
    <name type="scientific">Methanoregula boonei (strain DSM 21154 / JCM 14090 / 6A8)</name>
    <dbReference type="NCBI Taxonomy" id="456442"/>
    <lineage>
        <taxon>Archaea</taxon>
        <taxon>Methanobacteriati</taxon>
        <taxon>Methanobacteriota</taxon>
        <taxon>Stenosarchaea group</taxon>
        <taxon>Methanomicrobia</taxon>
        <taxon>Methanomicrobiales</taxon>
        <taxon>Methanoregulaceae</taxon>
        <taxon>Methanoregula</taxon>
    </lineage>
</organism>
<evidence type="ECO:0008006" key="3">
    <source>
        <dbReference type="Google" id="ProtNLM"/>
    </source>
</evidence>
<reference evidence="2" key="1">
    <citation type="journal article" date="2015" name="Microbiology">
        <title>Genome of Methanoregula boonei 6A8 reveals adaptations to oligotrophic peatland environments.</title>
        <authorList>
            <person name="Braeuer S."/>
            <person name="Cadillo-Quiroz H."/>
            <person name="Kyrpides N."/>
            <person name="Woyke T."/>
            <person name="Goodwin L."/>
            <person name="Detter C."/>
            <person name="Podell S."/>
            <person name="Yavitt J.B."/>
            <person name="Zinder S.H."/>
        </authorList>
    </citation>
    <scope>NUCLEOTIDE SEQUENCE [LARGE SCALE GENOMIC DNA]</scope>
    <source>
        <strain evidence="2">DSM 21154 / JCM 14090 / 6A8</strain>
    </source>
</reference>
<dbReference type="HOGENOM" id="CLU_1648320_0_0_2"/>